<keyword evidence="2" id="KW-1185">Reference proteome</keyword>
<reference evidence="1 2" key="1">
    <citation type="submission" date="2015-06" db="EMBL/GenBank/DDBJ databases">
        <title>Survival trade-offs in plant roots during colonization by closely related pathogenic and mutualistic fungi.</title>
        <authorList>
            <person name="Hacquard S."/>
            <person name="Kracher B."/>
            <person name="Hiruma K."/>
            <person name="Weinman A."/>
            <person name="Muench P."/>
            <person name="Garrido Oter R."/>
            <person name="Ver Loren van Themaat E."/>
            <person name="Dallerey J.-F."/>
            <person name="Damm U."/>
            <person name="Henrissat B."/>
            <person name="Lespinet O."/>
            <person name="Thon M."/>
            <person name="Kemen E."/>
            <person name="McHardy A.C."/>
            <person name="Schulze-Lefert P."/>
            <person name="O'Connell R.J."/>
        </authorList>
    </citation>
    <scope>NUCLEOTIDE SEQUENCE [LARGE SCALE GENOMIC DNA]</scope>
    <source>
        <strain evidence="1 2">MAFF 238704</strain>
    </source>
</reference>
<dbReference type="Proteomes" id="UP000076584">
    <property type="component" value="Unassembled WGS sequence"/>
</dbReference>
<name>A0A161W6L1_COLIC</name>
<gene>
    <name evidence="1" type="ORF">CI238_05852</name>
</gene>
<organism evidence="1 2">
    <name type="scientific">Colletotrichum incanum</name>
    <name type="common">Soybean anthracnose fungus</name>
    <dbReference type="NCBI Taxonomy" id="1573173"/>
    <lineage>
        <taxon>Eukaryota</taxon>
        <taxon>Fungi</taxon>
        <taxon>Dikarya</taxon>
        <taxon>Ascomycota</taxon>
        <taxon>Pezizomycotina</taxon>
        <taxon>Sordariomycetes</taxon>
        <taxon>Hypocreomycetidae</taxon>
        <taxon>Glomerellales</taxon>
        <taxon>Glomerellaceae</taxon>
        <taxon>Colletotrichum</taxon>
        <taxon>Colletotrichum spaethianum species complex</taxon>
    </lineage>
</organism>
<proteinExistence type="predicted"/>
<accession>A0A161W6L1</accession>
<dbReference type="EMBL" id="LFIW01002076">
    <property type="protein sequence ID" value="KZL79498.1"/>
    <property type="molecule type" value="Genomic_DNA"/>
</dbReference>
<dbReference type="AlphaFoldDB" id="A0A161W6L1"/>
<comment type="caution">
    <text evidence="1">The sequence shown here is derived from an EMBL/GenBank/DDBJ whole genome shotgun (WGS) entry which is preliminary data.</text>
</comment>
<protein>
    <submittedName>
        <fullName evidence="1">Kinesin light chain 1</fullName>
    </submittedName>
</protein>
<evidence type="ECO:0000313" key="2">
    <source>
        <dbReference type="Proteomes" id="UP000076584"/>
    </source>
</evidence>
<evidence type="ECO:0000313" key="1">
    <source>
        <dbReference type="EMBL" id="KZL79498.1"/>
    </source>
</evidence>
<sequence>MYERALQGYEKALGPNAIKSYIPALNTLQNLGSLFKKLEKPRRWLKARWNRLTGHLKKT</sequence>